<keyword evidence="1" id="KW-0472">Membrane</keyword>
<proteinExistence type="predicted"/>
<organism evidence="2 3">
    <name type="scientific">Microbacterium aurum</name>
    <dbReference type="NCBI Taxonomy" id="36805"/>
    <lineage>
        <taxon>Bacteria</taxon>
        <taxon>Bacillati</taxon>
        <taxon>Actinomycetota</taxon>
        <taxon>Actinomycetes</taxon>
        <taxon>Micrococcales</taxon>
        <taxon>Microbacteriaceae</taxon>
        <taxon>Microbacterium</taxon>
    </lineage>
</organism>
<accession>A0A1P8U7D4</accession>
<feature type="transmembrane region" description="Helical" evidence="1">
    <location>
        <begin position="149"/>
        <end position="175"/>
    </location>
</feature>
<dbReference type="RefSeq" id="WP_076690330.1">
    <property type="nucleotide sequence ID" value="NZ_CP018762.1"/>
</dbReference>
<keyword evidence="3" id="KW-1185">Reference proteome</keyword>
<keyword evidence="1" id="KW-0812">Transmembrane</keyword>
<gene>
    <name evidence="2" type="ORF">BOH66_06895</name>
</gene>
<dbReference type="KEGG" id="maur:BOH66_06895"/>
<name>A0A1P8U7D4_9MICO</name>
<reference evidence="2 3" key="1">
    <citation type="submission" date="2016-12" db="EMBL/GenBank/DDBJ databases">
        <title>Complete genome sequence of Microbacterium aurum KACC 15219.</title>
        <authorList>
            <person name="Jung Y."/>
            <person name="Shin J.-H."/>
            <person name="Lee Y.-J."/>
            <person name="Yi H."/>
            <person name="Bahn Y.-S."/>
            <person name="Kim J.F."/>
            <person name="Lee D.-W."/>
        </authorList>
    </citation>
    <scope>NUCLEOTIDE SEQUENCE [LARGE SCALE GENOMIC DNA]</scope>
    <source>
        <strain evidence="2 3">KACC 15219</strain>
    </source>
</reference>
<dbReference type="AlphaFoldDB" id="A0A1P8U7D4"/>
<evidence type="ECO:0000256" key="1">
    <source>
        <dbReference type="SAM" id="Phobius"/>
    </source>
</evidence>
<dbReference type="Proteomes" id="UP000187185">
    <property type="component" value="Chromosome"/>
</dbReference>
<feature type="transmembrane region" description="Helical" evidence="1">
    <location>
        <begin position="54"/>
        <end position="77"/>
    </location>
</feature>
<dbReference type="EMBL" id="CP018762">
    <property type="protein sequence ID" value="APZ34014.1"/>
    <property type="molecule type" value="Genomic_DNA"/>
</dbReference>
<dbReference type="STRING" id="36805.BOH66_06895"/>
<evidence type="ECO:0000313" key="3">
    <source>
        <dbReference type="Proteomes" id="UP000187185"/>
    </source>
</evidence>
<keyword evidence="1" id="KW-1133">Transmembrane helix</keyword>
<protein>
    <submittedName>
        <fullName evidence="2">Uncharacterized protein</fullName>
    </submittedName>
</protein>
<evidence type="ECO:0000313" key="2">
    <source>
        <dbReference type="EMBL" id="APZ34014.1"/>
    </source>
</evidence>
<feature type="transmembrane region" description="Helical" evidence="1">
    <location>
        <begin position="116"/>
        <end position="137"/>
    </location>
</feature>
<sequence length="177" mass="17401">MTENPPPTPAPPQWGYVQPAPGAPPVYAAPVGYGAPYPSAEPPAAGRATLGASALGVALLGVVGATLLSALTGFAAAQGAMRHAIGISPEGLENLSETQLLALLSPVRTLVLWAEIGFWAGTVLGIWALIQGIVAIATRRGRGQGIAAVVIAALGPIVYGVAVGIAVTLGVAAGASG</sequence>